<dbReference type="AlphaFoldDB" id="A0A059BC12"/>
<keyword evidence="2" id="KW-0812">Transmembrane</keyword>
<dbReference type="EMBL" id="KK198759">
    <property type="protein sequence ID" value="KCW63406.1"/>
    <property type="molecule type" value="Genomic_DNA"/>
</dbReference>
<organism evidence="3">
    <name type="scientific">Eucalyptus grandis</name>
    <name type="common">Flooded gum</name>
    <dbReference type="NCBI Taxonomy" id="71139"/>
    <lineage>
        <taxon>Eukaryota</taxon>
        <taxon>Viridiplantae</taxon>
        <taxon>Streptophyta</taxon>
        <taxon>Embryophyta</taxon>
        <taxon>Tracheophyta</taxon>
        <taxon>Spermatophyta</taxon>
        <taxon>Magnoliopsida</taxon>
        <taxon>eudicotyledons</taxon>
        <taxon>Gunneridae</taxon>
        <taxon>Pentapetalae</taxon>
        <taxon>rosids</taxon>
        <taxon>malvids</taxon>
        <taxon>Myrtales</taxon>
        <taxon>Myrtaceae</taxon>
        <taxon>Myrtoideae</taxon>
        <taxon>Eucalypteae</taxon>
        <taxon>Eucalyptus</taxon>
    </lineage>
</organism>
<keyword evidence="2" id="KW-0472">Membrane</keyword>
<dbReference type="Gramene" id="KCW63406">
    <property type="protein sequence ID" value="KCW63406"/>
    <property type="gene ID" value="EUGRSUZ_G01048"/>
</dbReference>
<name>A0A059BC12_EUCGR</name>
<dbReference type="InParanoid" id="A0A059BC12"/>
<feature type="region of interest" description="Disordered" evidence="1">
    <location>
        <begin position="1"/>
        <end position="25"/>
    </location>
</feature>
<evidence type="ECO:0000313" key="3">
    <source>
        <dbReference type="EMBL" id="KCW63406.1"/>
    </source>
</evidence>
<feature type="compositionally biased region" description="Polar residues" evidence="1">
    <location>
        <begin position="1"/>
        <end position="14"/>
    </location>
</feature>
<protein>
    <submittedName>
        <fullName evidence="3">Uncharacterized protein</fullName>
    </submittedName>
</protein>
<accession>A0A059BC12</accession>
<evidence type="ECO:0000256" key="2">
    <source>
        <dbReference type="SAM" id="Phobius"/>
    </source>
</evidence>
<keyword evidence="2" id="KW-1133">Transmembrane helix</keyword>
<feature type="transmembrane region" description="Helical" evidence="2">
    <location>
        <begin position="149"/>
        <end position="171"/>
    </location>
</feature>
<reference evidence="3" key="1">
    <citation type="submission" date="2013-07" db="EMBL/GenBank/DDBJ databases">
        <title>The genome of Eucalyptus grandis.</title>
        <authorList>
            <person name="Schmutz J."/>
            <person name="Hayes R."/>
            <person name="Myburg A."/>
            <person name="Tuskan G."/>
            <person name="Grattapaglia D."/>
            <person name="Rokhsar D.S."/>
        </authorList>
    </citation>
    <scope>NUCLEOTIDE SEQUENCE</scope>
    <source>
        <tissue evidence="3">Leaf extractions</tissue>
    </source>
</reference>
<sequence>MNTSQSQNDFTQSHHSGDTNGEDCYENNKYIIKDQKTENNQSREAAHQESRLSINLQQHAGILPPLKADYVSDSSKSLHTVEVSAAQSLFIQKETPIIQPQKKKDNVKVESGNISRCETRDNSLSSTRSTASTSQCRRNKSNANSRSHIAVFFALVFLVCVIVVLLVCVIVDGIHRICDRVRVDTGPCVLLEILASVRDGTR</sequence>
<gene>
    <name evidence="3" type="ORF">EUGRSUZ_G01048</name>
</gene>
<feature type="compositionally biased region" description="Low complexity" evidence="1">
    <location>
        <begin position="123"/>
        <end position="134"/>
    </location>
</feature>
<proteinExistence type="predicted"/>
<feature type="region of interest" description="Disordered" evidence="1">
    <location>
        <begin position="118"/>
        <end position="139"/>
    </location>
</feature>
<evidence type="ECO:0000256" key="1">
    <source>
        <dbReference type="SAM" id="MobiDB-lite"/>
    </source>
</evidence>